<dbReference type="PANTHER" id="PTHR10900">
    <property type="entry name" value="PERIOSTIN-RELATED"/>
    <property type="match status" value="1"/>
</dbReference>
<dbReference type="OrthoDB" id="9800666at2"/>
<dbReference type="AlphaFoldDB" id="A0A1M6DZR1"/>
<feature type="chain" id="PRO_5012748268" evidence="1">
    <location>
        <begin position="28"/>
        <end position="469"/>
    </location>
</feature>
<feature type="signal peptide" evidence="1">
    <location>
        <begin position="1"/>
        <end position="27"/>
    </location>
</feature>
<dbReference type="PROSITE" id="PS50213">
    <property type="entry name" value="FAS1"/>
    <property type="match status" value="3"/>
</dbReference>
<feature type="domain" description="FAS1" evidence="2">
    <location>
        <begin position="320"/>
        <end position="467"/>
    </location>
</feature>
<reference evidence="3 4" key="1">
    <citation type="submission" date="2016-11" db="EMBL/GenBank/DDBJ databases">
        <authorList>
            <person name="Jaros S."/>
            <person name="Januszkiewicz K."/>
            <person name="Wedrychowicz H."/>
        </authorList>
    </citation>
    <scope>NUCLEOTIDE SEQUENCE [LARGE SCALE GENOMIC DNA]</scope>
    <source>
        <strain evidence="3 4">DSM 21425</strain>
    </source>
</reference>
<dbReference type="InterPro" id="IPR036378">
    <property type="entry name" value="FAS1_dom_sf"/>
</dbReference>
<keyword evidence="1" id="KW-0732">Signal</keyword>
<dbReference type="EMBL" id="FQYY01000004">
    <property type="protein sequence ID" value="SHI78623.1"/>
    <property type="molecule type" value="Genomic_DNA"/>
</dbReference>
<accession>A0A1M6DZR1</accession>
<name>A0A1M6DZR1_9FLAO</name>
<keyword evidence="4" id="KW-1185">Reference proteome</keyword>
<dbReference type="InterPro" id="IPR000782">
    <property type="entry name" value="FAS1_domain"/>
</dbReference>
<protein>
    <submittedName>
        <fullName evidence="3">Uncaracterized surface protein containing fasciclin (FAS1) repeats</fullName>
    </submittedName>
</protein>
<dbReference type="Pfam" id="PF02469">
    <property type="entry name" value="Fasciclin"/>
    <property type="match status" value="3"/>
</dbReference>
<dbReference type="Gene3D" id="2.30.180.10">
    <property type="entry name" value="FAS1 domain"/>
    <property type="match status" value="3"/>
</dbReference>
<evidence type="ECO:0000259" key="2">
    <source>
        <dbReference type="PROSITE" id="PS50213"/>
    </source>
</evidence>
<dbReference type="STRING" id="579105.SAMN04488096_104264"/>
<organism evidence="3 4">
    <name type="scientific">Mesonia phycicola</name>
    <dbReference type="NCBI Taxonomy" id="579105"/>
    <lineage>
        <taxon>Bacteria</taxon>
        <taxon>Pseudomonadati</taxon>
        <taxon>Bacteroidota</taxon>
        <taxon>Flavobacteriia</taxon>
        <taxon>Flavobacteriales</taxon>
        <taxon>Flavobacteriaceae</taxon>
        <taxon>Mesonia</taxon>
    </lineage>
</organism>
<feature type="domain" description="FAS1" evidence="2">
    <location>
        <begin position="182"/>
        <end position="318"/>
    </location>
</feature>
<evidence type="ECO:0000313" key="3">
    <source>
        <dbReference type="EMBL" id="SHI78623.1"/>
    </source>
</evidence>
<dbReference type="InterPro" id="IPR050904">
    <property type="entry name" value="Adhesion/Biosynth-related"/>
</dbReference>
<dbReference type="PROSITE" id="PS51257">
    <property type="entry name" value="PROKAR_LIPOPROTEIN"/>
    <property type="match status" value="1"/>
</dbReference>
<dbReference type="SMART" id="SM00554">
    <property type="entry name" value="FAS1"/>
    <property type="match status" value="3"/>
</dbReference>
<feature type="domain" description="FAS1" evidence="2">
    <location>
        <begin position="38"/>
        <end position="180"/>
    </location>
</feature>
<gene>
    <name evidence="3" type="ORF">SAMN04488096_104264</name>
</gene>
<evidence type="ECO:0000313" key="4">
    <source>
        <dbReference type="Proteomes" id="UP000184225"/>
    </source>
</evidence>
<dbReference type="RefSeq" id="WP_084112855.1">
    <property type="nucleotide sequence ID" value="NZ_FQYY01000004.1"/>
</dbReference>
<dbReference type="SUPFAM" id="SSF82153">
    <property type="entry name" value="FAS1 domain"/>
    <property type="match status" value="3"/>
</dbReference>
<sequence length="469" mass="51766">MMNKNILKIAKLLSLFGIIFLTFSCVDDDDNGNIINGTNSIVNYMDKNPRFSLFKQLIVKAELDGVLDGNYGTYTMLAPNNDAMQTYLNENAYDSVAQISSDLAYDLVNYHLLEALNTESTFVTSYLSSVSTVALTDSTTTNLSLLVTTEDGILFNGEVGIVEGDIDVDNGIFHEIDGVLDLPTLQTFLEADSNFSAFYNEAINTTSDFQDVLSSTDFHTLLVPSADAFTTFWSSANFTEEEKKQFFNYHIQDSLLTSDYLVTGYRTTHAQETIGNEDYLLNIYLNKDDGLIYNGVSYISVQDVVATNGVIHGLDETLSLPTLADFINADLDLINFQSSLTRTDQAGEDYINRLNTVNGTEAPFTIFAPIDTAFESALLELYPAEAATIEDIPTDSLTSILNNHLVTNNAYALENLPSVINTLKSQLQIAKTDSTFTLTDAQQRSANSTSVDIKAKNGILHKIDTLMFY</sequence>
<evidence type="ECO:0000256" key="1">
    <source>
        <dbReference type="SAM" id="SignalP"/>
    </source>
</evidence>
<dbReference type="Proteomes" id="UP000184225">
    <property type="component" value="Unassembled WGS sequence"/>
</dbReference>
<proteinExistence type="predicted"/>